<accession>A0A1I7WQ12</accession>
<name>A0A1I7WQ12_HETBA</name>
<dbReference type="Proteomes" id="UP000095283">
    <property type="component" value="Unplaced"/>
</dbReference>
<dbReference type="AlphaFoldDB" id="A0A1I7WQ12"/>
<evidence type="ECO:0000313" key="2">
    <source>
        <dbReference type="WBParaSite" id="Hba_07239"/>
    </source>
</evidence>
<proteinExistence type="predicted"/>
<reference evidence="2" key="1">
    <citation type="submission" date="2016-11" db="UniProtKB">
        <authorList>
            <consortium name="WormBaseParasite"/>
        </authorList>
    </citation>
    <scope>IDENTIFICATION</scope>
</reference>
<organism evidence="1 2">
    <name type="scientific">Heterorhabditis bacteriophora</name>
    <name type="common">Entomopathogenic nematode worm</name>
    <dbReference type="NCBI Taxonomy" id="37862"/>
    <lineage>
        <taxon>Eukaryota</taxon>
        <taxon>Metazoa</taxon>
        <taxon>Ecdysozoa</taxon>
        <taxon>Nematoda</taxon>
        <taxon>Chromadorea</taxon>
        <taxon>Rhabditida</taxon>
        <taxon>Rhabditina</taxon>
        <taxon>Rhabditomorpha</taxon>
        <taxon>Strongyloidea</taxon>
        <taxon>Heterorhabditidae</taxon>
        <taxon>Heterorhabditis</taxon>
    </lineage>
</organism>
<protein>
    <submittedName>
        <fullName evidence="2">Cytosolic protein</fullName>
    </submittedName>
</protein>
<evidence type="ECO:0000313" key="1">
    <source>
        <dbReference type="Proteomes" id="UP000095283"/>
    </source>
</evidence>
<dbReference type="WBParaSite" id="Hba_07239">
    <property type="protein sequence ID" value="Hba_07239"/>
    <property type="gene ID" value="Hba_07239"/>
</dbReference>
<sequence length="48" mass="5377">MRNEKKCLDDIKVIDKIPFLDSEEDEADLRLSSSLGDKCGVCGAEKVY</sequence>
<keyword evidence="1" id="KW-1185">Reference proteome</keyword>